<sequence>MQSSLYSIPLSLSLAFFFSPLVHSLRPTRSDSPIATNLSQNVPPIASNPNNSPSIGDASPKIPRKSIVRSVNEHD</sequence>
<feature type="chain" id="PRO_5020621517" evidence="2">
    <location>
        <begin position="25"/>
        <end position="75"/>
    </location>
</feature>
<proteinExistence type="predicted"/>
<evidence type="ECO:0000256" key="2">
    <source>
        <dbReference type="SAM" id="SignalP"/>
    </source>
</evidence>
<feature type="compositionally biased region" description="Low complexity" evidence="1">
    <location>
        <begin position="41"/>
        <end position="54"/>
    </location>
</feature>
<keyword evidence="2" id="KW-0732">Signal</keyword>
<feature type="region of interest" description="Disordered" evidence="1">
    <location>
        <begin position="29"/>
        <end position="75"/>
    </location>
</feature>
<evidence type="ECO:0000313" key="3">
    <source>
        <dbReference type="EMBL" id="TGZ81313.1"/>
    </source>
</evidence>
<feature type="compositionally biased region" description="Polar residues" evidence="1">
    <location>
        <begin position="30"/>
        <end position="40"/>
    </location>
</feature>
<gene>
    <name evidence="3" type="ORF">EX30DRAFT_273082</name>
</gene>
<reference evidence="3 4" key="1">
    <citation type="submission" date="2019-04" db="EMBL/GenBank/DDBJ databases">
        <title>Comparative genomics and transcriptomics to analyze fruiting body development in filamentous ascomycetes.</title>
        <authorList>
            <consortium name="DOE Joint Genome Institute"/>
            <person name="Lutkenhaus R."/>
            <person name="Traeger S."/>
            <person name="Breuer J."/>
            <person name="Kuo A."/>
            <person name="Lipzen A."/>
            <person name="Pangilinan J."/>
            <person name="Dilworth D."/>
            <person name="Sandor L."/>
            <person name="Poggeler S."/>
            <person name="Barry K."/>
            <person name="Grigoriev I.V."/>
            <person name="Nowrousian M."/>
        </authorList>
    </citation>
    <scope>NUCLEOTIDE SEQUENCE [LARGE SCALE GENOMIC DNA]</scope>
    <source>
        <strain evidence="3 4">CBS 389.68</strain>
    </source>
</reference>
<evidence type="ECO:0000256" key="1">
    <source>
        <dbReference type="SAM" id="MobiDB-lite"/>
    </source>
</evidence>
<accession>A0A4S2MXI4</accession>
<dbReference type="InParanoid" id="A0A4S2MXI4"/>
<organism evidence="3 4">
    <name type="scientific">Ascodesmis nigricans</name>
    <dbReference type="NCBI Taxonomy" id="341454"/>
    <lineage>
        <taxon>Eukaryota</taxon>
        <taxon>Fungi</taxon>
        <taxon>Dikarya</taxon>
        <taxon>Ascomycota</taxon>
        <taxon>Pezizomycotina</taxon>
        <taxon>Pezizomycetes</taxon>
        <taxon>Pezizales</taxon>
        <taxon>Ascodesmidaceae</taxon>
        <taxon>Ascodesmis</taxon>
    </lineage>
</organism>
<dbReference type="Proteomes" id="UP000298138">
    <property type="component" value="Unassembled WGS sequence"/>
</dbReference>
<dbReference type="AlphaFoldDB" id="A0A4S2MXI4"/>
<protein>
    <submittedName>
        <fullName evidence="3">Uncharacterized protein</fullName>
    </submittedName>
</protein>
<keyword evidence="4" id="KW-1185">Reference proteome</keyword>
<evidence type="ECO:0000313" key="4">
    <source>
        <dbReference type="Proteomes" id="UP000298138"/>
    </source>
</evidence>
<name>A0A4S2MXI4_9PEZI</name>
<feature type="signal peptide" evidence="2">
    <location>
        <begin position="1"/>
        <end position="24"/>
    </location>
</feature>
<dbReference type="EMBL" id="ML220120">
    <property type="protein sequence ID" value="TGZ81313.1"/>
    <property type="molecule type" value="Genomic_DNA"/>
</dbReference>